<evidence type="ECO:0000256" key="4">
    <source>
        <dbReference type="ARBA" id="ARBA00022679"/>
    </source>
</evidence>
<comment type="pathway">
    <text evidence="1">Cell wall biogenesis; cell wall polysaccharide biosynthesis.</text>
</comment>
<dbReference type="OrthoDB" id="7665907at2"/>
<dbReference type="Gene3D" id="3.90.550.10">
    <property type="entry name" value="Spore Coat Polysaccharide Biosynthesis Protein SpsA, Chain A"/>
    <property type="match status" value="1"/>
</dbReference>
<gene>
    <name evidence="6" type="ORF">FD15_GL001511</name>
</gene>
<dbReference type="RefSeq" id="WP_034988284.1">
    <property type="nucleotide sequence ID" value="NZ_AYZF01000013.1"/>
</dbReference>
<organism evidence="6 7">
    <name type="scientific">Liquorilactobacillus sucicola DSM 21376 = JCM 15457</name>
    <dbReference type="NCBI Taxonomy" id="1423806"/>
    <lineage>
        <taxon>Bacteria</taxon>
        <taxon>Bacillati</taxon>
        <taxon>Bacillota</taxon>
        <taxon>Bacilli</taxon>
        <taxon>Lactobacillales</taxon>
        <taxon>Lactobacillaceae</taxon>
        <taxon>Liquorilactobacillus</taxon>
    </lineage>
</organism>
<dbReference type="PATRIC" id="fig|1423806.3.peg.1531"/>
<dbReference type="PANTHER" id="PTHR43179">
    <property type="entry name" value="RHAMNOSYLTRANSFERASE WBBL"/>
    <property type="match status" value="1"/>
</dbReference>
<evidence type="ECO:0000256" key="2">
    <source>
        <dbReference type="ARBA" id="ARBA00006739"/>
    </source>
</evidence>
<dbReference type="eggNOG" id="COG1216">
    <property type="taxonomic scope" value="Bacteria"/>
</dbReference>
<keyword evidence="4 6" id="KW-0808">Transferase</keyword>
<evidence type="ECO:0000313" key="7">
    <source>
        <dbReference type="Proteomes" id="UP000050961"/>
    </source>
</evidence>
<evidence type="ECO:0000256" key="3">
    <source>
        <dbReference type="ARBA" id="ARBA00022676"/>
    </source>
</evidence>
<dbReference type="Proteomes" id="UP000050961">
    <property type="component" value="Unassembled WGS sequence"/>
</dbReference>
<dbReference type="GO" id="GO:0016757">
    <property type="term" value="F:glycosyltransferase activity"/>
    <property type="evidence" value="ECO:0007669"/>
    <property type="project" value="UniProtKB-KW"/>
</dbReference>
<dbReference type="STRING" id="1423806.FD15_GL001511"/>
<dbReference type="InterPro" id="IPR001173">
    <property type="entry name" value="Glyco_trans_2-like"/>
</dbReference>
<dbReference type="CDD" id="cd04185">
    <property type="entry name" value="GT_2_like_b"/>
    <property type="match status" value="1"/>
</dbReference>
<dbReference type="AlphaFoldDB" id="A0A023CXL1"/>
<dbReference type="InterPro" id="IPR029044">
    <property type="entry name" value="Nucleotide-diphossugar_trans"/>
</dbReference>
<sequence length="305" mass="34997">MNLEKNVLAIVVTYNRKKLLKECLTNLFSQKYDCDVLVVDNCSTDGTKQYIRDFLENKKLTYVNTGANLGGAGGFNFALKYASDLNYEYFWIMDDDTMPPKDCLSNLINAANDLKNDFGFLCSYAKFTDGNACLMNVPLISDDWYNGNNIHNSLIKVKKATFVSFFLKKEIVEKVGLPIKDFFIWGDDSEYTQRISRKTDKCYMVLNSLVTHKMKSNKQGDFKAFLGEEGEREKRFFFSVRNRFFIARQKGGKEVCITLCKTLTMLMLVPFLAKSHRVNKQLIILKGITKGMNFNPKIEFLGKAK</sequence>
<dbReference type="PANTHER" id="PTHR43179:SF12">
    <property type="entry name" value="GALACTOFURANOSYLTRANSFERASE GLFT2"/>
    <property type="match status" value="1"/>
</dbReference>
<dbReference type="Pfam" id="PF00535">
    <property type="entry name" value="Glycos_transf_2"/>
    <property type="match status" value="1"/>
</dbReference>
<name>A0A023CXL1_9LACO</name>
<feature type="domain" description="Glycosyltransferase 2-like" evidence="5">
    <location>
        <begin position="10"/>
        <end position="136"/>
    </location>
</feature>
<comment type="similarity">
    <text evidence="2">Belongs to the glycosyltransferase 2 family.</text>
</comment>
<proteinExistence type="inferred from homology"/>
<keyword evidence="7" id="KW-1185">Reference proteome</keyword>
<keyword evidence="3" id="KW-0328">Glycosyltransferase</keyword>
<evidence type="ECO:0000259" key="5">
    <source>
        <dbReference type="Pfam" id="PF00535"/>
    </source>
</evidence>
<dbReference type="SUPFAM" id="SSF53448">
    <property type="entry name" value="Nucleotide-diphospho-sugar transferases"/>
    <property type="match status" value="1"/>
</dbReference>
<dbReference type="EMBL" id="AYZF01000013">
    <property type="protein sequence ID" value="KRN06309.1"/>
    <property type="molecule type" value="Genomic_DNA"/>
</dbReference>
<comment type="caution">
    <text evidence="6">The sequence shown here is derived from an EMBL/GenBank/DDBJ whole genome shotgun (WGS) entry which is preliminary data.</text>
</comment>
<accession>A0A023CXL1</accession>
<protein>
    <submittedName>
        <fullName evidence="6">Glycosyltransferase</fullName>
    </submittedName>
</protein>
<evidence type="ECO:0000256" key="1">
    <source>
        <dbReference type="ARBA" id="ARBA00004776"/>
    </source>
</evidence>
<reference evidence="6 7" key="1">
    <citation type="journal article" date="2015" name="Genome Announc.">
        <title>Expanding the biotechnology potential of lactobacilli through comparative genomics of 213 strains and associated genera.</title>
        <authorList>
            <person name="Sun Z."/>
            <person name="Harris H.M."/>
            <person name="McCann A."/>
            <person name="Guo C."/>
            <person name="Argimon S."/>
            <person name="Zhang W."/>
            <person name="Yang X."/>
            <person name="Jeffery I.B."/>
            <person name="Cooney J.C."/>
            <person name="Kagawa T.F."/>
            <person name="Liu W."/>
            <person name="Song Y."/>
            <person name="Salvetti E."/>
            <person name="Wrobel A."/>
            <person name="Rasinkangas P."/>
            <person name="Parkhill J."/>
            <person name="Rea M.C."/>
            <person name="O'Sullivan O."/>
            <person name="Ritari J."/>
            <person name="Douillard F.P."/>
            <person name="Paul Ross R."/>
            <person name="Yang R."/>
            <person name="Briner A.E."/>
            <person name="Felis G.E."/>
            <person name="de Vos W.M."/>
            <person name="Barrangou R."/>
            <person name="Klaenhammer T.R."/>
            <person name="Caufield P.W."/>
            <person name="Cui Y."/>
            <person name="Zhang H."/>
            <person name="O'Toole P.W."/>
        </authorList>
    </citation>
    <scope>NUCLEOTIDE SEQUENCE [LARGE SCALE GENOMIC DNA]</scope>
    <source>
        <strain evidence="6 7">DSM 21376</strain>
    </source>
</reference>
<evidence type="ECO:0000313" key="6">
    <source>
        <dbReference type="EMBL" id="KRN06309.1"/>
    </source>
</evidence>